<feature type="transmembrane region" description="Helical" evidence="5">
    <location>
        <begin position="263"/>
        <end position="282"/>
    </location>
</feature>
<feature type="transmembrane region" description="Helical" evidence="5">
    <location>
        <begin position="437"/>
        <end position="457"/>
    </location>
</feature>
<evidence type="ECO:0000313" key="7">
    <source>
        <dbReference type="EMBL" id="ATL67438.1"/>
    </source>
</evidence>
<dbReference type="PROSITE" id="PS50850">
    <property type="entry name" value="MFS"/>
    <property type="match status" value="1"/>
</dbReference>
<name>A0A291RJG8_9NOCA</name>
<evidence type="ECO:0000256" key="4">
    <source>
        <dbReference type="ARBA" id="ARBA00023136"/>
    </source>
</evidence>
<sequence>MATDLRDQPEGERFSHPVAFWSGVLASVVGVALHLPMYLGARDMGYHLAGMRPDPPMIIGMVLILAGLPAALYGLLPRGSGGVRRKAAAIRVRALDDAPIRFSHVALLVVMALAVTIDVMKPTTLSFVAPGVAKEYGLRTAVNPHGSMPVTWLPLAGIIGTVIGSLLWGWVGDRIGRRSSILFAGIMFVSTSICGAMPGFIWNLVMCLLMGIAAGGMLPIAFALIAETIPARHRGWVIVLIGGNIAAAYALTSWLAGALTPTYSWRIMWLLGMPTGVVLILLNRWIPESPRYLLATGRRQAAEAIMRRYGAAVVDGDAAGPEAAVRVGFAQLLRRPFLGPTVAVAGLAISIGLLTFGFQFWVPTNLQRIGLSELGSDYVLRNSALLGLPLTVLVALLYGFWSSKKTVIGLAVLTALAVLVFAVAGDSLAHNRILLPVLLVIPLAGISSVTAVVTAYGPEIYPTRIRTTGTGLIAGMTKAGGVLVLAIVLAATPTPSLAITALAGAVPLLLATAVFAVTAPDTRQRTLEDITRAELTGEDAPVIT</sequence>
<dbReference type="KEGG" id="ntp:CRH09_15760"/>
<feature type="transmembrane region" description="Helical" evidence="5">
    <location>
        <begin position="382"/>
        <end position="400"/>
    </location>
</feature>
<evidence type="ECO:0000256" key="1">
    <source>
        <dbReference type="ARBA" id="ARBA00004651"/>
    </source>
</evidence>
<keyword evidence="3 5" id="KW-1133">Transmembrane helix</keyword>
<organism evidence="7 8">
    <name type="scientific">Nocardia terpenica</name>
    <dbReference type="NCBI Taxonomy" id="455432"/>
    <lineage>
        <taxon>Bacteria</taxon>
        <taxon>Bacillati</taxon>
        <taxon>Actinomycetota</taxon>
        <taxon>Actinomycetes</taxon>
        <taxon>Mycobacteriales</taxon>
        <taxon>Nocardiaceae</taxon>
        <taxon>Nocardia</taxon>
    </lineage>
</organism>
<gene>
    <name evidence="7" type="ORF">CRH09_15760</name>
</gene>
<feature type="transmembrane region" description="Helical" evidence="5">
    <location>
        <begin position="497"/>
        <end position="517"/>
    </location>
</feature>
<comment type="subcellular location">
    <subcellularLocation>
        <location evidence="1">Cell membrane</location>
        <topology evidence="1">Multi-pass membrane protein</topology>
    </subcellularLocation>
</comment>
<evidence type="ECO:0000259" key="6">
    <source>
        <dbReference type="PROSITE" id="PS50850"/>
    </source>
</evidence>
<accession>A0A291RJG8</accession>
<feature type="transmembrane region" description="Helical" evidence="5">
    <location>
        <begin position="342"/>
        <end position="362"/>
    </location>
</feature>
<dbReference type="GO" id="GO:0005886">
    <property type="term" value="C:plasma membrane"/>
    <property type="evidence" value="ECO:0007669"/>
    <property type="project" value="UniProtKB-SubCell"/>
</dbReference>
<dbReference type="InterPro" id="IPR005829">
    <property type="entry name" value="Sugar_transporter_CS"/>
</dbReference>
<feature type="transmembrane region" description="Helical" evidence="5">
    <location>
        <begin position="236"/>
        <end position="257"/>
    </location>
</feature>
<dbReference type="GeneID" id="88358834"/>
<dbReference type="PANTHER" id="PTHR23508:SF10">
    <property type="entry name" value="CARBOXYLIC ACID TRANSPORTER PROTEIN HOMOLOG"/>
    <property type="match status" value="1"/>
</dbReference>
<evidence type="ECO:0000256" key="3">
    <source>
        <dbReference type="ARBA" id="ARBA00022989"/>
    </source>
</evidence>
<dbReference type="CDD" id="cd17316">
    <property type="entry name" value="MFS_SV2_like"/>
    <property type="match status" value="1"/>
</dbReference>
<evidence type="ECO:0000256" key="2">
    <source>
        <dbReference type="ARBA" id="ARBA00022692"/>
    </source>
</evidence>
<dbReference type="AlphaFoldDB" id="A0A291RJG8"/>
<dbReference type="PANTHER" id="PTHR23508">
    <property type="entry name" value="CARBOXYLIC ACID TRANSPORTER PROTEIN HOMOLOG"/>
    <property type="match status" value="1"/>
</dbReference>
<dbReference type="GO" id="GO:0046943">
    <property type="term" value="F:carboxylic acid transmembrane transporter activity"/>
    <property type="evidence" value="ECO:0007669"/>
    <property type="project" value="TreeGrafter"/>
</dbReference>
<dbReference type="Pfam" id="PF00083">
    <property type="entry name" value="Sugar_tr"/>
    <property type="match status" value="1"/>
</dbReference>
<feature type="transmembrane region" description="Helical" evidence="5">
    <location>
        <begin position="98"/>
        <end position="117"/>
    </location>
</feature>
<feature type="domain" description="Major facilitator superfamily (MFS) profile" evidence="6">
    <location>
        <begin position="107"/>
        <end position="523"/>
    </location>
</feature>
<dbReference type="RefSeq" id="WP_098694579.1">
    <property type="nucleotide sequence ID" value="NZ_CP023778.1"/>
</dbReference>
<keyword evidence="2 5" id="KW-0812">Transmembrane</keyword>
<feature type="transmembrane region" description="Helical" evidence="5">
    <location>
        <begin position="18"/>
        <end position="37"/>
    </location>
</feature>
<dbReference type="Proteomes" id="UP000221961">
    <property type="component" value="Chromosome"/>
</dbReference>
<feature type="transmembrane region" description="Helical" evidence="5">
    <location>
        <begin position="469"/>
        <end position="491"/>
    </location>
</feature>
<feature type="transmembrane region" description="Helical" evidence="5">
    <location>
        <begin position="208"/>
        <end position="229"/>
    </location>
</feature>
<dbReference type="Gene3D" id="1.20.1250.20">
    <property type="entry name" value="MFS general substrate transporter like domains"/>
    <property type="match status" value="1"/>
</dbReference>
<feature type="transmembrane region" description="Helical" evidence="5">
    <location>
        <begin position="152"/>
        <end position="170"/>
    </location>
</feature>
<proteinExistence type="predicted"/>
<dbReference type="InterPro" id="IPR020846">
    <property type="entry name" value="MFS_dom"/>
</dbReference>
<reference evidence="7 8" key="1">
    <citation type="submission" date="2017-10" db="EMBL/GenBank/DDBJ databases">
        <title>Comparative genomics between pathogenic Norcardia.</title>
        <authorList>
            <person name="Zeng L."/>
        </authorList>
    </citation>
    <scope>NUCLEOTIDE SEQUENCE [LARGE SCALE GENOMIC DNA]</scope>
    <source>
        <strain evidence="7 8">NC_YFY_NT001</strain>
    </source>
</reference>
<evidence type="ECO:0000313" key="8">
    <source>
        <dbReference type="Proteomes" id="UP000221961"/>
    </source>
</evidence>
<feature type="transmembrane region" description="Helical" evidence="5">
    <location>
        <begin position="407"/>
        <end position="425"/>
    </location>
</feature>
<dbReference type="EMBL" id="CP023778">
    <property type="protein sequence ID" value="ATL67438.1"/>
    <property type="molecule type" value="Genomic_DNA"/>
</dbReference>
<evidence type="ECO:0000256" key="5">
    <source>
        <dbReference type="SAM" id="Phobius"/>
    </source>
</evidence>
<dbReference type="PROSITE" id="PS00217">
    <property type="entry name" value="SUGAR_TRANSPORT_2"/>
    <property type="match status" value="1"/>
</dbReference>
<protein>
    <submittedName>
        <fullName evidence="7">MFS transporter</fullName>
    </submittedName>
</protein>
<dbReference type="InterPro" id="IPR036259">
    <property type="entry name" value="MFS_trans_sf"/>
</dbReference>
<feature type="transmembrane region" description="Helical" evidence="5">
    <location>
        <begin position="57"/>
        <end position="77"/>
    </location>
</feature>
<keyword evidence="4 5" id="KW-0472">Membrane</keyword>
<dbReference type="InterPro" id="IPR005828">
    <property type="entry name" value="MFS_sugar_transport-like"/>
</dbReference>
<dbReference type="SUPFAM" id="SSF103473">
    <property type="entry name" value="MFS general substrate transporter"/>
    <property type="match status" value="1"/>
</dbReference>
<feature type="transmembrane region" description="Helical" evidence="5">
    <location>
        <begin position="182"/>
        <end position="202"/>
    </location>
</feature>